<dbReference type="PROSITE" id="PS51257">
    <property type="entry name" value="PROKAR_LIPOPROTEIN"/>
    <property type="match status" value="1"/>
</dbReference>
<reference evidence="3 4" key="1">
    <citation type="submission" date="2019-06" db="EMBL/GenBank/DDBJ databases">
        <title>Persicimonas caeni gen. nov., sp. nov., a predatory bacterium isolated from solar saltern.</title>
        <authorList>
            <person name="Wang S."/>
        </authorList>
    </citation>
    <scope>NUCLEOTIDE SEQUENCE [LARGE SCALE GENOMIC DNA]</scope>
    <source>
        <strain evidence="3 4">YN101</strain>
    </source>
</reference>
<protein>
    <recommendedName>
        <fullName evidence="2">Carbohydrate-binding domain-containing protein</fullName>
    </recommendedName>
</protein>
<dbReference type="SUPFAM" id="SSF49344">
    <property type="entry name" value="CBD9-like"/>
    <property type="match status" value="1"/>
</dbReference>
<proteinExistence type="predicted"/>
<evidence type="ECO:0000313" key="4">
    <source>
        <dbReference type="Proteomes" id="UP000315995"/>
    </source>
</evidence>
<keyword evidence="4" id="KW-1185">Reference proteome</keyword>
<keyword evidence="1" id="KW-0732">Signal</keyword>
<dbReference type="Gene3D" id="2.60.40.1190">
    <property type="match status" value="1"/>
</dbReference>
<sequence length="588" mass="65285">MKRSNAVVLALLVLAAAASACSTSNTKGIDPFAAADEEEPADMLDAPVERRTTAPRTAGAATANEAVLMLPDPPAEKSKKIDAEVDDWSRSKARKFGQKEHVVEGEQFWTGGPDASFRVGVDSDAGHVYFWVDVRDDKVIDAASEDVMADGVILWLRDPKLEEIVDSLPAGMAEKSNVRPEMAILFTPDGQFWRYDQTGGKLYRTGIDAKTKKMKNGYRLEAALSLGVLQQVASLPTESIAFRVEVMDGDETDRRGEQTRMSMLPDESGPRFALYNVGGWLPYEEAQGQPPRPGALGRWQLADGTWRFQSFEVRPVHWHVLQDVSGFDKALANSEALNELCPAATSERTLVEGYQSRSGNHRAGLVYCGPRAPRGRCPDDAESHLYWVHLKPGKQGWKLHQYTEVTEKPLPQCATAPRKGGDYYSEFSLLPMEMLGSSVWGIGFKKTYSSSTEELEERGIWFANPSSKEPYMGKALNERTQATSSERTISRSHVYLALVDDKKGLDLCEVEHVKEQSCNGLNRSCKTLEHGEMVRTHIKMWAPSKGRFEPYLLTKHKRCNASFDFSQRRGFMLINEAGRLGALASPAN</sequence>
<gene>
    <name evidence="3" type="ORF">FIV42_05115</name>
</gene>
<evidence type="ECO:0000313" key="3">
    <source>
        <dbReference type="EMBL" id="QDG50135.1"/>
    </source>
</evidence>
<dbReference type="OrthoDB" id="5525476at2"/>
<dbReference type="GO" id="GO:0030246">
    <property type="term" value="F:carbohydrate binding"/>
    <property type="evidence" value="ECO:0007669"/>
    <property type="project" value="InterPro"/>
</dbReference>
<accession>A0A5B8Y5Q0</accession>
<dbReference type="Pfam" id="PF06452">
    <property type="entry name" value="CBM9_1"/>
    <property type="match status" value="1"/>
</dbReference>
<feature type="signal peptide" evidence="1">
    <location>
        <begin position="1"/>
        <end position="20"/>
    </location>
</feature>
<dbReference type="RefSeq" id="WP_141196631.1">
    <property type="nucleotide sequence ID" value="NZ_CP041186.1"/>
</dbReference>
<organism evidence="3 4">
    <name type="scientific">Persicimonas caeni</name>
    <dbReference type="NCBI Taxonomy" id="2292766"/>
    <lineage>
        <taxon>Bacteria</taxon>
        <taxon>Deltaproteobacteria</taxon>
        <taxon>Bradymonadales</taxon>
        <taxon>Bradymonadaceae</taxon>
        <taxon>Persicimonas</taxon>
    </lineage>
</organism>
<dbReference type="CDD" id="cd00241">
    <property type="entry name" value="DOMON_like"/>
    <property type="match status" value="1"/>
</dbReference>
<dbReference type="AlphaFoldDB" id="A0A4Y6PQT4"/>
<dbReference type="InterPro" id="IPR010502">
    <property type="entry name" value="Carb-bd_dom_fam9"/>
</dbReference>
<dbReference type="GO" id="GO:0004553">
    <property type="term" value="F:hydrolase activity, hydrolyzing O-glycosyl compounds"/>
    <property type="evidence" value="ECO:0007669"/>
    <property type="project" value="InterPro"/>
</dbReference>
<evidence type="ECO:0000259" key="2">
    <source>
        <dbReference type="Pfam" id="PF06452"/>
    </source>
</evidence>
<feature type="chain" id="PRO_5030106261" description="Carbohydrate-binding domain-containing protein" evidence="1">
    <location>
        <begin position="21"/>
        <end position="588"/>
    </location>
</feature>
<name>A0A4Y6PQT4_PERCE</name>
<evidence type="ECO:0000256" key="1">
    <source>
        <dbReference type="SAM" id="SignalP"/>
    </source>
</evidence>
<feature type="domain" description="Carbohydrate-binding" evidence="2">
    <location>
        <begin position="81"/>
        <end position="256"/>
    </location>
</feature>
<dbReference type="EMBL" id="CP041186">
    <property type="protein sequence ID" value="QDG50135.1"/>
    <property type="molecule type" value="Genomic_DNA"/>
</dbReference>
<dbReference type="Proteomes" id="UP000315995">
    <property type="component" value="Chromosome"/>
</dbReference>
<dbReference type="GO" id="GO:0016052">
    <property type="term" value="P:carbohydrate catabolic process"/>
    <property type="evidence" value="ECO:0007669"/>
    <property type="project" value="InterPro"/>
</dbReference>
<accession>A0A4Y6PQT4</accession>